<dbReference type="GO" id="GO:0071111">
    <property type="term" value="F:cyclic-guanylate-specific phosphodiesterase activity"/>
    <property type="evidence" value="ECO:0007669"/>
    <property type="project" value="InterPro"/>
</dbReference>
<dbReference type="Gene3D" id="3.40.50.2300">
    <property type="match status" value="1"/>
</dbReference>
<dbReference type="PANTHER" id="PTHR33121">
    <property type="entry name" value="CYCLIC DI-GMP PHOSPHODIESTERASE PDEF"/>
    <property type="match status" value="1"/>
</dbReference>
<gene>
    <name evidence="4" type="ORF">SAMN04487955_106121</name>
</gene>
<feature type="domain" description="Response regulatory" evidence="2">
    <location>
        <begin position="1"/>
        <end position="117"/>
    </location>
</feature>
<dbReference type="CDD" id="cd01948">
    <property type="entry name" value="EAL"/>
    <property type="match status" value="1"/>
</dbReference>
<dbReference type="InterPro" id="IPR035919">
    <property type="entry name" value="EAL_sf"/>
</dbReference>
<dbReference type="SUPFAM" id="SSF52172">
    <property type="entry name" value="CheY-like"/>
    <property type="match status" value="1"/>
</dbReference>
<dbReference type="GO" id="GO:0000160">
    <property type="term" value="P:phosphorelay signal transduction system"/>
    <property type="evidence" value="ECO:0007669"/>
    <property type="project" value="InterPro"/>
</dbReference>
<dbReference type="Proteomes" id="UP000198693">
    <property type="component" value="Unassembled WGS sequence"/>
</dbReference>
<dbReference type="EMBL" id="FPBP01000006">
    <property type="protein sequence ID" value="SFU69283.1"/>
    <property type="molecule type" value="Genomic_DNA"/>
</dbReference>
<dbReference type="InterPro" id="IPR050706">
    <property type="entry name" value="Cyclic-di-GMP_PDE-like"/>
</dbReference>
<dbReference type="PROSITE" id="PS50883">
    <property type="entry name" value="EAL"/>
    <property type="match status" value="1"/>
</dbReference>
<dbReference type="STRING" id="463301.SAMN04487955_106121"/>
<keyword evidence="5" id="KW-1185">Reference proteome</keyword>
<evidence type="ECO:0000256" key="1">
    <source>
        <dbReference type="PROSITE-ProRule" id="PRU00169"/>
    </source>
</evidence>
<dbReference type="Gene3D" id="3.20.20.450">
    <property type="entry name" value="EAL domain"/>
    <property type="match status" value="1"/>
</dbReference>
<dbReference type="InterPro" id="IPR001789">
    <property type="entry name" value="Sig_transdc_resp-reg_receiver"/>
</dbReference>
<proteinExistence type="predicted"/>
<reference evidence="5" key="1">
    <citation type="submission" date="2016-10" db="EMBL/GenBank/DDBJ databases">
        <authorList>
            <person name="Varghese N."/>
            <person name="Submissions S."/>
        </authorList>
    </citation>
    <scope>NUCLEOTIDE SEQUENCE [LARGE SCALE GENOMIC DNA]</scope>
    <source>
        <strain evidence="5">CGMCC 1.6981</strain>
    </source>
</reference>
<comment type="caution">
    <text evidence="1">Lacks conserved residue(s) required for the propagation of feature annotation.</text>
</comment>
<evidence type="ECO:0000313" key="4">
    <source>
        <dbReference type="EMBL" id="SFU69283.1"/>
    </source>
</evidence>
<organism evidence="4 5">
    <name type="scientific">Halomonas korlensis</name>
    <dbReference type="NCBI Taxonomy" id="463301"/>
    <lineage>
        <taxon>Bacteria</taxon>
        <taxon>Pseudomonadati</taxon>
        <taxon>Pseudomonadota</taxon>
        <taxon>Gammaproteobacteria</taxon>
        <taxon>Oceanospirillales</taxon>
        <taxon>Halomonadaceae</taxon>
        <taxon>Halomonas</taxon>
    </lineage>
</organism>
<dbReference type="InterPro" id="IPR001633">
    <property type="entry name" value="EAL_dom"/>
</dbReference>
<evidence type="ECO:0000313" key="5">
    <source>
        <dbReference type="Proteomes" id="UP000198693"/>
    </source>
</evidence>
<dbReference type="SUPFAM" id="SSF141868">
    <property type="entry name" value="EAL domain-like"/>
    <property type="match status" value="1"/>
</dbReference>
<dbReference type="SMART" id="SM00052">
    <property type="entry name" value="EAL"/>
    <property type="match status" value="1"/>
</dbReference>
<evidence type="ECO:0000259" key="2">
    <source>
        <dbReference type="PROSITE" id="PS50110"/>
    </source>
</evidence>
<feature type="domain" description="EAL" evidence="3">
    <location>
        <begin position="130"/>
        <end position="379"/>
    </location>
</feature>
<accession>A0A1I7I8H7</accession>
<dbReference type="PROSITE" id="PS50110">
    <property type="entry name" value="RESPONSE_REGULATORY"/>
    <property type="match status" value="1"/>
</dbReference>
<dbReference type="InterPro" id="IPR011006">
    <property type="entry name" value="CheY-like_superfamily"/>
</dbReference>
<dbReference type="PANTHER" id="PTHR33121:SF71">
    <property type="entry name" value="OXYGEN SENSOR PROTEIN DOSP"/>
    <property type="match status" value="1"/>
</dbReference>
<name>A0A1I7I8H7_9GAMM</name>
<dbReference type="AlphaFoldDB" id="A0A1I7I8H7"/>
<dbReference type="Pfam" id="PF00563">
    <property type="entry name" value="EAL"/>
    <property type="match status" value="1"/>
</dbReference>
<sequence length="396" mass="43597">MLETDLEVAAELSLQLRVLGMESCHFYQAAALLEEVALYPPPLVIMTLEFGEQDGIALLHRLAEADYRGRVLLISGVERKVSQIAERVGQTLGLQMLGSLEKPMRLAELRQRLGRWRAVRETPPRPETEPVVSTQELAIALAGNELTLYYQPQYELASDRLSGVEALVRWDHPRLGLLGPDSFLPLLTRAQGKRLTRYVLKRALDDAEQWREEGVVLSLSVNVTADDLTSPDLLDMARHAVPDSPQLVVLEITESAAMEDELLGSEVAARLHLGGLEMSVDDFGVGFSSLSRLQVLPISEVKIDRSFVSHLHENPQDSAIVEAVALLGRRLGIRVVAEGIEELRILPLLEHFGCTHVQGFGLSRPVPANAIPALARYQLPIRSRMAASGASLGNMP</sequence>
<protein>
    <submittedName>
        <fullName evidence="4">EAL domain, c-di-GMP-specific phosphodiesterase class I (Or its enzymatically inactive variant)</fullName>
    </submittedName>
</protein>
<evidence type="ECO:0000259" key="3">
    <source>
        <dbReference type="PROSITE" id="PS50883"/>
    </source>
</evidence>